<dbReference type="Proteomes" id="UP000016923">
    <property type="component" value="Unassembled WGS sequence"/>
</dbReference>
<keyword evidence="3" id="KW-1185">Reference proteome</keyword>
<accession>S3BXQ6</accession>
<feature type="region of interest" description="Disordered" evidence="1">
    <location>
        <begin position="106"/>
        <end position="197"/>
    </location>
</feature>
<organism evidence="2 3">
    <name type="scientific">Ophiostoma piceae (strain UAMH 11346)</name>
    <name type="common">Sap stain fungus</name>
    <dbReference type="NCBI Taxonomy" id="1262450"/>
    <lineage>
        <taxon>Eukaryota</taxon>
        <taxon>Fungi</taxon>
        <taxon>Dikarya</taxon>
        <taxon>Ascomycota</taxon>
        <taxon>Pezizomycotina</taxon>
        <taxon>Sordariomycetes</taxon>
        <taxon>Sordariomycetidae</taxon>
        <taxon>Ophiostomatales</taxon>
        <taxon>Ophiostomataceae</taxon>
        <taxon>Ophiostoma</taxon>
    </lineage>
</organism>
<feature type="compositionally biased region" description="Polar residues" evidence="1">
    <location>
        <begin position="123"/>
        <end position="137"/>
    </location>
</feature>
<name>S3BXQ6_OPHP1</name>
<protein>
    <submittedName>
        <fullName evidence="2">Uncharacterized protein</fullName>
    </submittedName>
</protein>
<reference evidence="2 3" key="1">
    <citation type="journal article" date="2013" name="BMC Genomics">
        <title>The genome and transcriptome of the pine saprophyte Ophiostoma piceae, and a comparison with the bark beetle-associated pine pathogen Grosmannia clavigera.</title>
        <authorList>
            <person name="Haridas S."/>
            <person name="Wang Y."/>
            <person name="Lim L."/>
            <person name="Massoumi Alamouti S."/>
            <person name="Jackman S."/>
            <person name="Docking R."/>
            <person name="Robertson G."/>
            <person name="Birol I."/>
            <person name="Bohlmann J."/>
            <person name="Breuil C."/>
        </authorList>
    </citation>
    <scope>NUCLEOTIDE SEQUENCE [LARGE SCALE GENOMIC DNA]</scope>
    <source>
        <strain evidence="2 3">UAMH 11346</strain>
    </source>
</reference>
<evidence type="ECO:0000256" key="1">
    <source>
        <dbReference type="SAM" id="MobiDB-lite"/>
    </source>
</evidence>
<dbReference type="EMBL" id="KE148156">
    <property type="protein sequence ID" value="EPE05322.1"/>
    <property type="molecule type" value="Genomic_DNA"/>
</dbReference>
<feature type="region of interest" description="Disordered" evidence="1">
    <location>
        <begin position="1"/>
        <end position="28"/>
    </location>
</feature>
<gene>
    <name evidence="2" type="ORF">F503_02061</name>
</gene>
<sequence>MADPADLANPPVIRPANPPTGFGTVPEDARETSRVVRRQDRQLIICKWICLPFLAASVALALSQLTSLWSAEAPLGLTDYIERTRRILTDSVDFTKRTTLRMLRPPEGRFYTGTPGGPEYAATQATTDNNNSISITRSARREKNKKEAARLADAAKDKSDKRKSEKEYLRDSQQAKLNEKRASNNGDDQEADQRAMGDLMRSIQDLQEEILKENEARYEINNIIIS</sequence>
<feature type="compositionally biased region" description="Basic and acidic residues" evidence="1">
    <location>
        <begin position="139"/>
        <end position="170"/>
    </location>
</feature>
<dbReference type="AlphaFoldDB" id="S3BXQ6"/>
<dbReference type="VEuPathDB" id="FungiDB:F503_02061"/>
<evidence type="ECO:0000313" key="3">
    <source>
        <dbReference type="Proteomes" id="UP000016923"/>
    </source>
</evidence>
<evidence type="ECO:0000313" key="2">
    <source>
        <dbReference type="EMBL" id="EPE05322.1"/>
    </source>
</evidence>
<proteinExistence type="predicted"/>
<dbReference type="HOGENOM" id="CLU_1225098_0_0_1"/>